<dbReference type="GO" id="GO:0005737">
    <property type="term" value="C:cytoplasm"/>
    <property type="evidence" value="ECO:0007669"/>
    <property type="project" value="TreeGrafter"/>
</dbReference>
<dbReference type="Proteomes" id="UP000034606">
    <property type="component" value="Unassembled WGS sequence"/>
</dbReference>
<protein>
    <submittedName>
        <fullName evidence="9">CMP/dCMP deaminase zinc-binding protein</fullName>
    </submittedName>
</protein>
<keyword evidence="5 7" id="KW-0862">Zinc</keyword>
<dbReference type="GO" id="GO:0008270">
    <property type="term" value="F:zinc ion binding"/>
    <property type="evidence" value="ECO:0007669"/>
    <property type="project" value="InterPro"/>
</dbReference>
<organism evidence="9 10">
    <name type="scientific">Candidatus Nomurabacteria bacterium GW2011_GWA1_36_15</name>
    <dbReference type="NCBI Taxonomy" id="1618728"/>
    <lineage>
        <taxon>Bacteria</taxon>
        <taxon>Candidatus Nomuraibacteriota</taxon>
    </lineage>
</organism>
<dbReference type="PANTHER" id="PTHR11086">
    <property type="entry name" value="DEOXYCYTIDYLATE DEAMINASE-RELATED"/>
    <property type="match status" value="1"/>
</dbReference>
<dbReference type="Pfam" id="PF00383">
    <property type="entry name" value="dCMP_cyt_deam_1"/>
    <property type="match status" value="1"/>
</dbReference>
<comment type="cofactor">
    <cofactor evidence="1 7">
        <name>Zn(2+)</name>
        <dbReference type="ChEBI" id="CHEBI:29105"/>
    </cofactor>
</comment>
<dbReference type="GO" id="GO:0006220">
    <property type="term" value="P:pyrimidine nucleotide metabolic process"/>
    <property type="evidence" value="ECO:0007669"/>
    <property type="project" value="InterPro"/>
</dbReference>
<evidence type="ECO:0000256" key="6">
    <source>
        <dbReference type="PIRSR" id="PIRSR006019-1"/>
    </source>
</evidence>
<dbReference type="PANTHER" id="PTHR11086:SF18">
    <property type="entry name" value="DEOXYCYTIDYLATE DEAMINASE"/>
    <property type="match status" value="1"/>
</dbReference>
<sequence length="168" mass="18841">MKKETKKVIKHKRPSWDEYFSSMVELVGTRSTCDRGKSGCVIVKDKRVLSTGYIGSPMGTVHCDEAGHEMHTVIQEDGIQSRHCIRTAHAEQNAIVNAARFGIALDGATLYCHMTPCYVCAKMIINGGIKRVICNLDYHAGGRSKKLFKEAKVKYELLSKKIQTYKDM</sequence>
<evidence type="ECO:0000256" key="5">
    <source>
        <dbReference type="ARBA" id="ARBA00022833"/>
    </source>
</evidence>
<proteinExistence type="inferred from homology"/>
<keyword evidence="4" id="KW-0378">Hydrolase</keyword>
<evidence type="ECO:0000256" key="4">
    <source>
        <dbReference type="ARBA" id="ARBA00022801"/>
    </source>
</evidence>
<dbReference type="PIRSF" id="PIRSF006019">
    <property type="entry name" value="dCMP_deaminase"/>
    <property type="match status" value="1"/>
</dbReference>
<evidence type="ECO:0000256" key="3">
    <source>
        <dbReference type="ARBA" id="ARBA00022723"/>
    </source>
</evidence>
<dbReference type="InterPro" id="IPR016192">
    <property type="entry name" value="APOBEC/CMP_deaminase_Zn-bd"/>
</dbReference>
<dbReference type="SUPFAM" id="SSF53927">
    <property type="entry name" value="Cytidine deaminase-like"/>
    <property type="match status" value="1"/>
</dbReference>
<dbReference type="InterPro" id="IPR016193">
    <property type="entry name" value="Cytidine_deaminase-like"/>
</dbReference>
<accession>A0A0G0DXA8</accession>
<evidence type="ECO:0000313" key="9">
    <source>
        <dbReference type="EMBL" id="KKP97843.1"/>
    </source>
</evidence>
<dbReference type="InterPro" id="IPR015517">
    <property type="entry name" value="dCMP_deaminase-rel"/>
</dbReference>
<evidence type="ECO:0000256" key="1">
    <source>
        <dbReference type="ARBA" id="ARBA00001947"/>
    </source>
</evidence>
<dbReference type="GO" id="GO:0004132">
    <property type="term" value="F:dCMP deaminase activity"/>
    <property type="evidence" value="ECO:0007669"/>
    <property type="project" value="InterPro"/>
</dbReference>
<gene>
    <name evidence="9" type="ORF">US05_C0011G0040</name>
</gene>
<dbReference type="CDD" id="cd01286">
    <property type="entry name" value="deoxycytidylate_deaminase"/>
    <property type="match status" value="1"/>
</dbReference>
<reference evidence="9 10" key="1">
    <citation type="journal article" date="2015" name="Nature">
        <title>rRNA introns, odd ribosomes, and small enigmatic genomes across a large radiation of phyla.</title>
        <authorList>
            <person name="Brown C.T."/>
            <person name="Hug L.A."/>
            <person name="Thomas B.C."/>
            <person name="Sharon I."/>
            <person name="Castelle C.J."/>
            <person name="Singh A."/>
            <person name="Wilkins M.J."/>
            <person name="Williams K.H."/>
            <person name="Banfield J.F."/>
        </authorList>
    </citation>
    <scope>NUCLEOTIDE SEQUENCE [LARGE SCALE GENOMIC DNA]</scope>
</reference>
<evidence type="ECO:0000259" key="8">
    <source>
        <dbReference type="PROSITE" id="PS51747"/>
    </source>
</evidence>
<evidence type="ECO:0000256" key="2">
    <source>
        <dbReference type="ARBA" id="ARBA00006576"/>
    </source>
</evidence>
<dbReference type="InterPro" id="IPR016473">
    <property type="entry name" value="dCMP_deaminase"/>
</dbReference>
<feature type="binding site" evidence="7">
    <location>
        <position position="117"/>
    </location>
    <ligand>
        <name>Zn(2+)</name>
        <dbReference type="ChEBI" id="CHEBI:29105"/>
        <note>catalytic</note>
    </ligand>
</feature>
<feature type="binding site" evidence="7">
    <location>
        <position position="120"/>
    </location>
    <ligand>
        <name>Zn(2+)</name>
        <dbReference type="ChEBI" id="CHEBI:29105"/>
        <note>catalytic</note>
    </ligand>
</feature>
<evidence type="ECO:0000256" key="7">
    <source>
        <dbReference type="PIRSR" id="PIRSR006019-2"/>
    </source>
</evidence>
<feature type="active site" description="Proton donor" evidence="6">
    <location>
        <position position="91"/>
    </location>
</feature>
<keyword evidence="3 7" id="KW-0479">Metal-binding</keyword>
<name>A0A0G0DXA8_9BACT</name>
<evidence type="ECO:0000313" key="10">
    <source>
        <dbReference type="Proteomes" id="UP000034606"/>
    </source>
</evidence>
<feature type="binding site" evidence="7">
    <location>
        <position position="89"/>
    </location>
    <ligand>
        <name>Zn(2+)</name>
        <dbReference type="ChEBI" id="CHEBI:29105"/>
        <note>catalytic</note>
    </ligand>
</feature>
<feature type="domain" description="CMP/dCMP-type deaminase" evidence="8">
    <location>
        <begin position="15"/>
        <end position="155"/>
    </location>
</feature>
<dbReference type="InterPro" id="IPR002125">
    <property type="entry name" value="CMP_dCMP_dom"/>
</dbReference>
<dbReference type="PROSITE" id="PS00903">
    <property type="entry name" value="CYT_DCMP_DEAMINASES_1"/>
    <property type="match status" value="1"/>
</dbReference>
<dbReference type="InterPro" id="IPR035105">
    <property type="entry name" value="Deoxycytidylate_deaminase_dom"/>
</dbReference>
<dbReference type="EMBL" id="LBRM01000011">
    <property type="protein sequence ID" value="KKP97843.1"/>
    <property type="molecule type" value="Genomic_DNA"/>
</dbReference>
<comment type="caution">
    <text evidence="9">The sequence shown here is derived from an EMBL/GenBank/DDBJ whole genome shotgun (WGS) entry which is preliminary data.</text>
</comment>
<dbReference type="AlphaFoldDB" id="A0A0G0DXA8"/>
<dbReference type="Gene3D" id="3.40.140.10">
    <property type="entry name" value="Cytidine Deaminase, domain 2"/>
    <property type="match status" value="1"/>
</dbReference>
<dbReference type="PROSITE" id="PS51747">
    <property type="entry name" value="CYT_DCMP_DEAMINASES_2"/>
    <property type="match status" value="1"/>
</dbReference>
<comment type="similarity">
    <text evidence="2">Belongs to the cytidine and deoxycytidylate deaminase family.</text>
</comment>